<evidence type="ECO:0000256" key="2">
    <source>
        <dbReference type="ARBA" id="ARBA00022801"/>
    </source>
</evidence>
<dbReference type="InterPro" id="IPR014001">
    <property type="entry name" value="Helicase_ATP-bd"/>
</dbReference>
<feature type="compositionally biased region" description="Basic and acidic residues" evidence="8">
    <location>
        <begin position="654"/>
        <end position="667"/>
    </location>
</feature>
<dbReference type="EMBL" id="CP022579">
    <property type="protein sequence ID" value="QEL65702.1"/>
    <property type="molecule type" value="Genomic_DNA"/>
</dbReference>
<dbReference type="PROSITE" id="PS51194">
    <property type="entry name" value="HELICASE_CTER"/>
    <property type="match status" value="1"/>
</dbReference>
<dbReference type="GO" id="GO:0016787">
    <property type="term" value="F:hydrolase activity"/>
    <property type="evidence" value="ECO:0007669"/>
    <property type="project" value="UniProtKB-KW"/>
</dbReference>
<gene>
    <name evidence="12" type="primary">rhlE</name>
    <name evidence="12" type="ORF">OTERR_22260</name>
</gene>
<dbReference type="InterPro" id="IPR001650">
    <property type="entry name" value="Helicase_C-like"/>
</dbReference>
<dbReference type="PANTHER" id="PTHR47959:SF17">
    <property type="entry name" value="ATP-DEPENDENT RNA HELICASE DEAD BOX FAMILY"/>
    <property type="match status" value="1"/>
</dbReference>
<evidence type="ECO:0000256" key="3">
    <source>
        <dbReference type="ARBA" id="ARBA00022806"/>
    </source>
</evidence>
<proteinExistence type="inferred from homology"/>
<dbReference type="InterPro" id="IPR050079">
    <property type="entry name" value="DEAD_box_RNA_helicase"/>
</dbReference>
<feature type="compositionally biased region" description="Gly residues" evidence="8">
    <location>
        <begin position="467"/>
        <end position="486"/>
    </location>
</feature>
<dbReference type="GO" id="GO:0003724">
    <property type="term" value="F:RNA helicase activity"/>
    <property type="evidence" value="ECO:0007669"/>
    <property type="project" value="InterPro"/>
</dbReference>
<dbReference type="InterPro" id="IPR014014">
    <property type="entry name" value="RNA_helicase_DEAD_Q_motif"/>
</dbReference>
<comment type="similarity">
    <text evidence="5 7">Belongs to the DEAD box helicase family.</text>
</comment>
<dbReference type="KEGG" id="otr:OTERR_22260"/>
<name>A0A5C1E9X2_9RHOO</name>
<feature type="domain" description="Helicase ATP-binding" evidence="9">
    <location>
        <begin position="109"/>
        <end position="284"/>
    </location>
</feature>
<evidence type="ECO:0000256" key="4">
    <source>
        <dbReference type="ARBA" id="ARBA00022840"/>
    </source>
</evidence>
<feature type="domain" description="DEAD-box RNA helicase Q" evidence="11">
    <location>
        <begin position="78"/>
        <end position="106"/>
    </location>
</feature>
<dbReference type="PROSITE" id="PS51192">
    <property type="entry name" value="HELICASE_ATP_BIND_1"/>
    <property type="match status" value="1"/>
</dbReference>
<reference evidence="12 13" key="1">
    <citation type="submission" date="2017-07" db="EMBL/GenBank/DDBJ databases">
        <title>Complete genome sequence of Oryzomicrobium terrae TPP412.</title>
        <authorList>
            <person name="Chiu L.-W."/>
            <person name="Lo K.-J."/>
            <person name="Tsai Y.-M."/>
            <person name="Lin S.-S."/>
            <person name="Kuo C.-H."/>
            <person name="Liu C.-T."/>
        </authorList>
    </citation>
    <scope>NUCLEOTIDE SEQUENCE [LARGE SCALE GENOMIC DNA]</scope>
    <source>
        <strain evidence="12 13">TPP412</strain>
    </source>
</reference>
<keyword evidence="2 7" id="KW-0378">Hydrolase</keyword>
<dbReference type="PROSITE" id="PS51195">
    <property type="entry name" value="Q_MOTIF"/>
    <property type="match status" value="1"/>
</dbReference>
<feature type="compositionally biased region" description="Basic and acidic residues" evidence="8">
    <location>
        <begin position="488"/>
        <end position="549"/>
    </location>
</feature>
<dbReference type="Pfam" id="PF00271">
    <property type="entry name" value="Helicase_C"/>
    <property type="match status" value="1"/>
</dbReference>
<dbReference type="InterPro" id="IPR000629">
    <property type="entry name" value="RNA-helicase_DEAD-box_CS"/>
</dbReference>
<dbReference type="InterPro" id="IPR011545">
    <property type="entry name" value="DEAD/DEAH_box_helicase_dom"/>
</dbReference>
<dbReference type="SMART" id="SM00490">
    <property type="entry name" value="HELICc"/>
    <property type="match status" value="1"/>
</dbReference>
<evidence type="ECO:0000256" key="5">
    <source>
        <dbReference type="ARBA" id="ARBA00038437"/>
    </source>
</evidence>
<feature type="short sequence motif" description="Q motif" evidence="6">
    <location>
        <begin position="78"/>
        <end position="106"/>
    </location>
</feature>
<evidence type="ECO:0000256" key="7">
    <source>
        <dbReference type="RuleBase" id="RU000492"/>
    </source>
</evidence>
<dbReference type="GO" id="GO:0003676">
    <property type="term" value="F:nucleic acid binding"/>
    <property type="evidence" value="ECO:0007669"/>
    <property type="project" value="InterPro"/>
</dbReference>
<dbReference type="Proteomes" id="UP000323671">
    <property type="component" value="Chromosome"/>
</dbReference>
<evidence type="ECO:0000259" key="11">
    <source>
        <dbReference type="PROSITE" id="PS51195"/>
    </source>
</evidence>
<dbReference type="GO" id="GO:0005524">
    <property type="term" value="F:ATP binding"/>
    <property type="evidence" value="ECO:0007669"/>
    <property type="project" value="UniProtKB-KW"/>
</dbReference>
<keyword evidence="13" id="KW-1185">Reference proteome</keyword>
<accession>A0A5C1E9X2</accession>
<feature type="domain" description="Helicase C-terminal" evidence="10">
    <location>
        <begin position="295"/>
        <end position="458"/>
    </location>
</feature>
<dbReference type="CDD" id="cd00268">
    <property type="entry name" value="DEADc"/>
    <property type="match status" value="1"/>
</dbReference>
<keyword evidence="3 7" id="KW-0347">Helicase</keyword>
<dbReference type="Pfam" id="PF00270">
    <property type="entry name" value="DEAD"/>
    <property type="match status" value="1"/>
</dbReference>
<sequence>MQLTQPKENLMTVSSSIENFDAAAPITDTADVAVETVAIAAESTAPAAAIESTEPAVAANAAAQDNEAGETTAQAPENAFADLGVAAPLVRNLTALGITAPTPVQRQALPILLGGADLIASAPTGTGKTASFLLPAMTLMQQPAKSRAIGPRLLVLTPTRELAQQVSKAAISFAKGINRMKTVCITGGESYFNQNRVLSSPYEILVATPGRLMDQMNSGRIDFSRLEMLVLDEADRMLDMGFSDDVMAIADALPKERQTVCFTATLSPNVQSLTGHLMKSPQLISVKAEVSRQDAIDQHVVFVDDMGHKRRLLDHWLGQEETGQAIIFTATKRDAELLAEELGAAGHATVALHGDLQQRQRTRMLNQLRQGAARVLVATDVAARGIDVPAITHVFNFDLPKFAEDYVHRIGRTGRAGATGMAISFVGKQDLFTLRRIERFIGNKVKISEVEGLEARFKPGNERREGGAGPRGGKPYGGKGGYGGKPGFRKEGGGYGDRKPYGDRSDRGERSFADRGDRPARPFADRPYGDRPQGDRPQGDRPYGKRPQGDRPFGGDRPYGERKFNDRGGNSWGNGNSYARTERPRDFDEREIQRREFLAREGKGAQGASEHYTGFTHHSFGEGNRGGKPAYGNDKPRSGGKPGGFGPKQGGFKRPGERAPHHAHDGRGNGGNRASRFGRDD</sequence>
<evidence type="ECO:0000256" key="6">
    <source>
        <dbReference type="PROSITE-ProRule" id="PRU00552"/>
    </source>
</evidence>
<evidence type="ECO:0000259" key="9">
    <source>
        <dbReference type="PROSITE" id="PS51192"/>
    </source>
</evidence>
<evidence type="ECO:0000313" key="13">
    <source>
        <dbReference type="Proteomes" id="UP000323671"/>
    </source>
</evidence>
<dbReference type="PROSITE" id="PS00039">
    <property type="entry name" value="DEAD_ATP_HELICASE"/>
    <property type="match status" value="1"/>
</dbReference>
<dbReference type="InterPro" id="IPR044742">
    <property type="entry name" value="DEAD/DEAH_RhlB"/>
</dbReference>
<dbReference type="CDD" id="cd18787">
    <property type="entry name" value="SF2_C_DEAD"/>
    <property type="match status" value="1"/>
</dbReference>
<evidence type="ECO:0000259" key="10">
    <source>
        <dbReference type="PROSITE" id="PS51194"/>
    </source>
</evidence>
<dbReference type="SUPFAM" id="SSF52540">
    <property type="entry name" value="P-loop containing nucleoside triphosphate hydrolases"/>
    <property type="match status" value="1"/>
</dbReference>
<feature type="region of interest" description="Disordered" evidence="8">
    <location>
        <begin position="458"/>
        <end position="681"/>
    </location>
</feature>
<feature type="compositionally biased region" description="Gly residues" evidence="8">
    <location>
        <begin position="640"/>
        <end position="649"/>
    </location>
</feature>
<evidence type="ECO:0000256" key="8">
    <source>
        <dbReference type="SAM" id="MobiDB-lite"/>
    </source>
</evidence>
<keyword evidence="4 7" id="KW-0067">ATP-binding</keyword>
<evidence type="ECO:0000313" key="12">
    <source>
        <dbReference type="EMBL" id="QEL65702.1"/>
    </source>
</evidence>
<feature type="compositionally biased region" description="Basic and acidic residues" evidence="8">
    <location>
        <begin position="580"/>
        <end position="603"/>
    </location>
</feature>
<evidence type="ECO:0000256" key="1">
    <source>
        <dbReference type="ARBA" id="ARBA00022741"/>
    </source>
</evidence>
<dbReference type="InterPro" id="IPR027417">
    <property type="entry name" value="P-loop_NTPase"/>
</dbReference>
<dbReference type="PANTHER" id="PTHR47959">
    <property type="entry name" value="ATP-DEPENDENT RNA HELICASE RHLE-RELATED"/>
    <property type="match status" value="1"/>
</dbReference>
<keyword evidence="1 7" id="KW-0547">Nucleotide-binding</keyword>
<organism evidence="12 13">
    <name type="scientific">Oryzomicrobium terrae</name>
    <dbReference type="NCBI Taxonomy" id="1735038"/>
    <lineage>
        <taxon>Bacteria</taxon>
        <taxon>Pseudomonadati</taxon>
        <taxon>Pseudomonadota</taxon>
        <taxon>Betaproteobacteria</taxon>
        <taxon>Rhodocyclales</taxon>
        <taxon>Rhodocyclaceae</taxon>
        <taxon>Oryzomicrobium</taxon>
    </lineage>
</organism>
<dbReference type="Gene3D" id="3.40.50.300">
    <property type="entry name" value="P-loop containing nucleotide triphosphate hydrolases"/>
    <property type="match status" value="2"/>
</dbReference>
<dbReference type="SMART" id="SM00487">
    <property type="entry name" value="DEXDc"/>
    <property type="match status" value="1"/>
</dbReference>
<protein>
    <submittedName>
        <fullName evidence="12">ATP-dependent RNA helicase</fullName>
    </submittedName>
</protein>
<dbReference type="AlphaFoldDB" id="A0A5C1E9X2"/>
<dbReference type="GO" id="GO:0005829">
    <property type="term" value="C:cytosol"/>
    <property type="evidence" value="ECO:0007669"/>
    <property type="project" value="TreeGrafter"/>
</dbReference>